<organism evidence="1 2">
    <name type="scientific">Sanghuangporus baumii</name>
    <name type="common">Phellinus baumii</name>
    <dbReference type="NCBI Taxonomy" id="108892"/>
    <lineage>
        <taxon>Eukaryota</taxon>
        <taxon>Fungi</taxon>
        <taxon>Dikarya</taxon>
        <taxon>Basidiomycota</taxon>
        <taxon>Agaricomycotina</taxon>
        <taxon>Agaricomycetes</taxon>
        <taxon>Hymenochaetales</taxon>
        <taxon>Hymenochaetaceae</taxon>
        <taxon>Sanghuangporus</taxon>
    </lineage>
</organism>
<name>A0A9Q5N783_SANBA</name>
<sequence length="164" mass="19726">MPYLVDEQQDAVGNASYQEREREKEIDFGLVWFWEEDFVKMLQMYTSLYGKEKEEFIRKRKEYADKMCTHARLVEIGFGSKDAIGTQRCNEIFSRLKKLGYTDHDLKTSCFKRWDVLTTTPKMLTERIWRNPRPDLEQIIEAEKNSNYFQRRLVLSENDDDDEE</sequence>
<proteinExistence type="predicted"/>
<gene>
    <name evidence="1" type="ORF">A7U60_g3132</name>
</gene>
<dbReference type="EMBL" id="LNZH02000151">
    <property type="protein sequence ID" value="OCB89655.1"/>
    <property type="molecule type" value="Genomic_DNA"/>
</dbReference>
<dbReference type="Proteomes" id="UP000757232">
    <property type="component" value="Unassembled WGS sequence"/>
</dbReference>
<accession>A0A9Q5N783</accession>
<dbReference type="AlphaFoldDB" id="A0A9Q5N783"/>
<protein>
    <submittedName>
        <fullName evidence="1">Uncharacterized protein</fullName>
    </submittedName>
</protein>
<dbReference type="OrthoDB" id="3270703at2759"/>
<evidence type="ECO:0000313" key="2">
    <source>
        <dbReference type="Proteomes" id="UP000757232"/>
    </source>
</evidence>
<keyword evidence="2" id="KW-1185">Reference proteome</keyword>
<reference evidence="1" key="1">
    <citation type="submission" date="2016-06" db="EMBL/GenBank/DDBJ databases">
        <title>Draft Genome sequence of the fungus Inonotus baumii.</title>
        <authorList>
            <person name="Zhu H."/>
            <person name="Lin W."/>
        </authorList>
    </citation>
    <scope>NUCLEOTIDE SEQUENCE</scope>
    <source>
        <strain evidence="1">821</strain>
    </source>
</reference>
<comment type="caution">
    <text evidence="1">The sequence shown here is derived from an EMBL/GenBank/DDBJ whole genome shotgun (WGS) entry which is preliminary data.</text>
</comment>
<evidence type="ECO:0000313" key="1">
    <source>
        <dbReference type="EMBL" id="OCB89655.1"/>
    </source>
</evidence>